<keyword evidence="5" id="KW-1185">Reference proteome</keyword>
<dbReference type="InterPro" id="IPR000644">
    <property type="entry name" value="CBS_dom"/>
</dbReference>
<name>A0A5B9MDJ2_9BACT</name>
<organism evidence="4 5">
    <name type="scientific">Stieleria maiorica</name>
    <dbReference type="NCBI Taxonomy" id="2795974"/>
    <lineage>
        <taxon>Bacteria</taxon>
        <taxon>Pseudomonadati</taxon>
        <taxon>Planctomycetota</taxon>
        <taxon>Planctomycetia</taxon>
        <taxon>Pirellulales</taxon>
        <taxon>Pirellulaceae</taxon>
        <taxon>Stieleria</taxon>
    </lineage>
</organism>
<feature type="domain" description="CBS" evidence="3">
    <location>
        <begin position="232"/>
        <end position="290"/>
    </location>
</feature>
<dbReference type="SMART" id="SM00116">
    <property type="entry name" value="CBS"/>
    <property type="match status" value="4"/>
</dbReference>
<evidence type="ECO:0000256" key="2">
    <source>
        <dbReference type="PROSITE-ProRule" id="PRU00703"/>
    </source>
</evidence>
<dbReference type="Pfam" id="PF00571">
    <property type="entry name" value="CBS"/>
    <property type="match status" value="4"/>
</dbReference>
<dbReference type="RefSeq" id="WP_147867323.1">
    <property type="nucleotide sequence ID" value="NZ_CP036264.1"/>
</dbReference>
<dbReference type="EMBL" id="CP036264">
    <property type="protein sequence ID" value="QEF97674.1"/>
    <property type="molecule type" value="Genomic_DNA"/>
</dbReference>
<evidence type="ECO:0000313" key="5">
    <source>
        <dbReference type="Proteomes" id="UP000321353"/>
    </source>
</evidence>
<dbReference type="InterPro" id="IPR051257">
    <property type="entry name" value="Diverse_CBS-Domain"/>
</dbReference>
<dbReference type="AlphaFoldDB" id="A0A5B9MDJ2"/>
<keyword evidence="1 2" id="KW-0129">CBS domain</keyword>
<dbReference type="InterPro" id="IPR046342">
    <property type="entry name" value="CBS_dom_sf"/>
</dbReference>
<gene>
    <name evidence="4" type="ORF">Mal15_17160</name>
</gene>
<feature type="domain" description="CBS" evidence="3">
    <location>
        <begin position="82"/>
        <end position="139"/>
    </location>
</feature>
<dbReference type="SUPFAM" id="SSF54631">
    <property type="entry name" value="CBS-domain pair"/>
    <property type="match status" value="2"/>
</dbReference>
<reference evidence="4 5" key="1">
    <citation type="submission" date="2019-02" db="EMBL/GenBank/DDBJ databases">
        <title>Planctomycetal bacteria perform biofilm scaping via a novel small molecule.</title>
        <authorList>
            <person name="Jeske O."/>
            <person name="Boedeker C."/>
            <person name="Wiegand S."/>
            <person name="Breitling P."/>
            <person name="Kallscheuer N."/>
            <person name="Jogler M."/>
            <person name="Rohde M."/>
            <person name="Petersen J."/>
            <person name="Medema M.H."/>
            <person name="Surup F."/>
            <person name="Jogler C."/>
        </authorList>
    </citation>
    <scope>NUCLEOTIDE SEQUENCE [LARGE SCALE GENOMIC DNA]</scope>
    <source>
        <strain evidence="4 5">Mal15</strain>
    </source>
</reference>
<protein>
    <submittedName>
        <fullName evidence="4">Inosine 5'-monophosphate dehydrogenase</fullName>
    </submittedName>
</protein>
<evidence type="ECO:0000313" key="4">
    <source>
        <dbReference type="EMBL" id="QEF97674.1"/>
    </source>
</evidence>
<evidence type="ECO:0000259" key="3">
    <source>
        <dbReference type="PROSITE" id="PS51371"/>
    </source>
</evidence>
<proteinExistence type="predicted"/>
<dbReference type="PANTHER" id="PTHR43080">
    <property type="entry name" value="CBS DOMAIN-CONTAINING PROTEIN CBSX3, MITOCHONDRIAL"/>
    <property type="match status" value="1"/>
</dbReference>
<dbReference type="Gene3D" id="3.10.580.10">
    <property type="entry name" value="CBS-domain"/>
    <property type="match status" value="2"/>
</dbReference>
<evidence type="ECO:0000256" key="1">
    <source>
        <dbReference type="ARBA" id="ARBA00023122"/>
    </source>
</evidence>
<dbReference type="KEGG" id="smam:Mal15_17160"/>
<dbReference type="CDD" id="cd02205">
    <property type="entry name" value="CBS_pair_SF"/>
    <property type="match status" value="1"/>
</dbReference>
<dbReference type="PANTHER" id="PTHR43080:SF26">
    <property type="entry name" value="REGULATORY PROTEIN"/>
    <property type="match status" value="1"/>
</dbReference>
<accession>A0A5B9MDJ2</accession>
<dbReference type="PROSITE" id="PS51371">
    <property type="entry name" value="CBS"/>
    <property type="match status" value="3"/>
</dbReference>
<feature type="domain" description="CBS" evidence="3">
    <location>
        <begin position="11"/>
        <end position="71"/>
    </location>
</feature>
<sequence>MNEVKVAQDFMRRQLVTLSPHTKVLDGVARLLRDNISGAPVVDDQGQYAGVFSEKSCMRAMTGPMAAALDLGISAPKVREFMKRDLITLSRDDDVFQSIDHILSKRISGAPVVDERGNFLGIFSEKTAMRVLVAAIYDQVPGTNVGSYMNLDRNRIIGENDCLHDVAEKFEQTPYRRLPILLGEKLAGQVSRRDVLRAQHRIAVEVADRVRRGGVSDSVKESAREREVGEFADTAALTLGPNADILQIAQLFLNSPYRRVPIVSGGKLVGQISRRDLLEAAADLLRPDPERHRASPLYLSPLADSLPPSMR</sequence>
<dbReference type="Proteomes" id="UP000321353">
    <property type="component" value="Chromosome"/>
</dbReference>